<accession>A0A167X784</accession>
<protein>
    <submittedName>
        <fullName evidence="2">Uncharacterized protein</fullName>
    </submittedName>
</protein>
<organism evidence="2 3">
    <name type="scientific">Athelia psychrophila</name>
    <dbReference type="NCBI Taxonomy" id="1759441"/>
    <lineage>
        <taxon>Eukaryota</taxon>
        <taxon>Fungi</taxon>
        <taxon>Dikarya</taxon>
        <taxon>Basidiomycota</taxon>
        <taxon>Agaricomycotina</taxon>
        <taxon>Agaricomycetes</taxon>
        <taxon>Agaricomycetidae</taxon>
        <taxon>Atheliales</taxon>
        <taxon>Atheliaceae</taxon>
        <taxon>Athelia</taxon>
    </lineage>
</organism>
<evidence type="ECO:0000313" key="2">
    <source>
        <dbReference type="EMBL" id="KZP06898.1"/>
    </source>
</evidence>
<reference evidence="2 3" key="1">
    <citation type="journal article" date="2016" name="Mol. Biol. Evol.">
        <title>Comparative Genomics of Early-Diverging Mushroom-Forming Fungi Provides Insights into the Origins of Lignocellulose Decay Capabilities.</title>
        <authorList>
            <person name="Nagy L.G."/>
            <person name="Riley R."/>
            <person name="Tritt A."/>
            <person name="Adam C."/>
            <person name="Daum C."/>
            <person name="Floudas D."/>
            <person name="Sun H."/>
            <person name="Yadav J.S."/>
            <person name="Pangilinan J."/>
            <person name="Larsson K.H."/>
            <person name="Matsuura K."/>
            <person name="Barry K."/>
            <person name="Labutti K."/>
            <person name="Kuo R."/>
            <person name="Ohm R.A."/>
            <person name="Bhattacharya S.S."/>
            <person name="Shirouzu T."/>
            <person name="Yoshinaga Y."/>
            <person name="Martin F.M."/>
            <person name="Grigoriev I.V."/>
            <person name="Hibbett D.S."/>
        </authorList>
    </citation>
    <scope>NUCLEOTIDE SEQUENCE [LARGE SCALE GENOMIC DNA]</scope>
    <source>
        <strain evidence="2 3">CBS 109695</strain>
    </source>
</reference>
<dbReference type="EMBL" id="KV417769">
    <property type="protein sequence ID" value="KZP06898.1"/>
    <property type="molecule type" value="Genomic_DNA"/>
</dbReference>
<evidence type="ECO:0000313" key="3">
    <source>
        <dbReference type="Proteomes" id="UP000076532"/>
    </source>
</evidence>
<keyword evidence="1" id="KW-0732">Signal</keyword>
<sequence length="310" mass="34319">MASTEWPTLVQKIFLASWLAQYLEAGATGSYENFWALFFEVWFKVNQAMVAQLSNLEDKNSSDDKSDSERLKTWFHWWQSALTNNRTRKTGPKTSNILKKFLQTNVVRRVPSAIHKYSELFYPTCVALLVLSEVASLPHKPTAGENLIIIKHLTKQAWENEDNTTIAAVNATLDVDRAAKLAANSCEGAERTAAEYQMSIDDLPTILKAVSEELSLKTGRYFTVLMGGLYPLLTVATVLLNPAVAVAPNARGGTTLIGQCFTGIMYFCCWGVNQARIGLGVVSLPFPPPFAAICNHDESLPLIVWLTSIL</sequence>
<feature type="signal peptide" evidence="1">
    <location>
        <begin position="1"/>
        <end position="25"/>
    </location>
</feature>
<name>A0A167X784_9AGAM</name>
<evidence type="ECO:0000256" key="1">
    <source>
        <dbReference type="SAM" id="SignalP"/>
    </source>
</evidence>
<feature type="chain" id="PRO_5007894304" evidence="1">
    <location>
        <begin position="26"/>
        <end position="310"/>
    </location>
</feature>
<dbReference type="Proteomes" id="UP000076532">
    <property type="component" value="Unassembled WGS sequence"/>
</dbReference>
<gene>
    <name evidence="2" type="ORF">FIBSPDRAFT_902459</name>
</gene>
<keyword evidence="3" id="KW-1185">Reference proteome</keyword>
<dbReference type="AlphaFoldDB" id="A0A167X784"/>
<proteinExistence type="predicted"/>